<dbReference type="Gene3D" id="3.40.50.1110">
    <property type="entry name" value="SGNH hydrolase"/>
    <property type="match status" value="1"/>
</dbReference>
<name>A3ZXY2_9BACT</name>
<dbReference type="eggNOG" id="COG2755">
    <property type="taxonomic scope" value="Bacteria"/>
</dbReference>
<evidence type="ECO:0000259" key="3">
    <source>
        <dbReference type="Pfam" id="PF14607"/>
    </source>
</evidence>
<gene>
    <name evidence="4" type="ORF">DSM3645_07870</name>
</gene>
<dbReference type="GO" id="GO:0016788">
    <property type="term" value="F:hydrolase activity, acting on ester bonds"/>
    <property type="evidence" value="ECO:0007669"/>
    <property type="project" value="UniProtKB-ARBA"/>
</dbReference>
<dbReference type="STRING" id="314230.DSM3645_07870"/>
<dbReference type="Pfam" id="PF14606">
    <property type="entry name" value="Lipase_GDSL_3"/>
    <property type="match status" value="1"/>
</dbReference>
<feature type="chain" id="PRO_5002664175" evidence="1">
    <location>
        <begin position="30"/>
        <end position="379"/>
    </location>
</feature>
<evidence type="ECO:0000256" key="1">
    <source>
        <dbReference type="SAM" id="SignalP"/>
    </source>
</evidence>
<dbReference type="RefSeq" id="WP_002655170.1">
    <property type="nucleotide sequence ID" value="NZ_CH672377.1"/>
</dbReference>
<accession>A3ZXY2</accession>
<sequence length="379" mass="41350">MTNPFNRRQFLALSSLSAAAAALPAWSFAQDLTPEVADGVDWYNVQDWGVEGKGWNDTTRYFDRLPSRAEGKVRAAVWNLSRHSAGMLVRFETDAPKICARYKLLSANLAMPHMPATGVSGVDLYARNEQGQDRWLAVAKPASQSVNTVLTNDIDPRPNGERRLYTLYLPLYNGVESLEIGVPTGSDFAAVAPRTEKPLVFYGTSIMHGACASRPGMSITGIVGRRMNRPVINLGFSGNGRLEAEVGEFLCELDPAVFIIDCLPNVDGPVVAEKTGPLVLQLRKAHPETPILLVEDRTYTFAPFRQSSRERHAGSRAAFKTAFENLQTAGVKNLHYLPGDDLLGSDGEAATDGSHPNDLGMMRYADAYVPALQRILGDG</sequence>
<organism evidence="4 5">
    <name type="scientific">Blastopirellula marina DSM 3645</name>
    <dbReference type="NCBI Taxonomy" id="314230"/>
    <lineage>
        <taxon>Bacteria</taxon>
        <taxon>Pseudomonadati</taxon>
        <taxon>Planctomycetota</taxon>
        <taxon>Planctomycetia</taxon>
        <taxon>Pirellulales</taxon>
        <taxon>Pirellulaceae</taxon>
        <taxon>Blastopirellula</taxon>
    </lineage>
</organism>
<dbReference type="Gene3D" id="2.60.120.260">
    <property type="entry name" value="Galactose-binding domain-like"/>
    <property type="match status" value="1"/>
</dbReference>
<dbReference type="Pfam" id="PF14607">
    <property type="entry name" value="GxDLY"/>
    <property type="match status" value="1"/>
</dbReference>
<dbReference type="Proteomes" id="UP000004358">
    <property type="component" value="Unassembled WGS sequence"/>
</dbReference>
<dbReference type="PROSITE" id="PS51318">
    <property type="entry name" value="TAT"/>
    <property type="match status" value="1"/>
</dbReference>
<dbReference type="InterPro" id="IPR013830">
    <property type="entry name" value="SGNH_hydro"/>
</dbReference>
<dbReference type="CDD" id="cd01844">
    <property type="entry name" value="SGNH_hydrolase_like_6"/>
    <property type="match status" value="1"/>
</dbReference>
<feature type="domain" description="SGNH hydrolase-type esterase" evidence="2">
    <location>
        <begin position="196"/>
        <end position="373"/>
    </location>
</feature>
<evidence type="ECO:0000313" key="4">
    <source>
        <dbReference type="EMBL" id="EAQ78693.1"/>
    </source>
</evidence>
<feature type="signal peptide" evidence="1">
    <location>
        <begin position="1"/>
        <end position="29"/>
    </location>
</feature>
<dbReference type="EMBL" id="AANZ01000019">
    <property type="protein sequence ID" value="EAQ78693.1"/>
    <property type="molecule type" value="Genomic_DNA"/>
</dbReference>
<comment type="caution">
    <text evidence="4">The sequence shown here is derived from an EMBL/GenBank/DDBJ whole genome shotgun (WGS) entry which is preliminary data.</text>
</comment>
<protein>
    <submittedName>
        <fullName evidence="4">Uncharacterized protein</fullName>
    </submittedName>
</protein>
<dbReference type="AlphaFoldDB" id="A3ZXY2"/>
<evidence type="ECO:0000259" key="2">
    <source>
        <dbReference type="Pfam" id="PF14606"/>
    </source>
</evidence>
<keyword evidence="1" id="KW-0732">Signal</keyword>
<dbReference type="HOGENOM" id="CLU_064662_0_0_0"/>
<dbReference type="InterPro" id="IPR006311">
    <property type="entry name" value="TAT_signal"/>
</dbReference>
<dbReference type="InterPro" id="IPR036514">
    <property type="entry name" value="SGNH_hydro_sf"/>
</dbReference>
<reference evidence="4 5" key="1">
    <citation type="submission" date="2006-02" db="EMBL/GenBank/DDBJ databases">
        <authorList>
            <person name="Amann R."/>
            <person name="Ferriera S."/>
            <person name="Johnson J."/>
            <person name="Kravitz S."/>
            <person name="Halpern A."/>
            <person name="Remington K."/>
            <person name="Beeson K."/>
            <person name="Tran B."/>
            <person name="Rogers Y.-H."/>
            <person name="Friedman R."/>
            <person name="Venter J.C."/>
        </authorList>
    </citation>
    <scope>NUCLEOTIDE SEQUENCE [LARGE SCALE GENOMIC DNA]</scope>
    <source>
        <strain evidence="4 5">DSM 3645</strain>
    </source>
</reference>
<feature type="domain" description="SGNH hydrolase-type esterase N-terminal" evidence="3">
    <location>
        <begin position="41"/>
        <end position="187"/>
    </location>
</feature>
<proteinExistence type="predicted"/>
<dbReference type="SUPFAM" id="SSF52266">
    <property type="entry name" value="SGNH hydrolase"/>
    <property type="match status" value="1"/>
</dbReference>
<evidence type="ECO:0000313" key="5">
    <source>
        <dbReference type="Proteomes" id="UP000004358"/>
    </source>
</evidence>
<dbReference type="OrthoDB" id="5624617at2"/>
<dbReference type="InterPro" id="IPR032740">
    <property type="entry name" value="GxDLY"/>
</dbReference>